<dbReference type="GO" id="GO:0006635">
    <property type="term" value="P:fatty acid beta-oxidation"/>
    <property type="evidence" value="ECO:0007669"/>
    <property type="project" value="TreeGrafter"/>
</dbReference>
<dbReference type="InterPro" id="IPR006108">
    <property type="entry name" value="3HC_DH_C"/>
</dbReference>
<evidence type="ECO:0000256" key="4">
    <source>
        <dbReference type="ARBA" id="ARBA00023268"/>
    </source>
</evidence>
<dbReference type="AlphaFoldDB" id="X0W9N5"/>
<dbReference type="Gene3D" id="3.40.50.720">
    <property type="entry name" value="NAD(P)-binding Rossmann-like Domain"/>
    <property type="match status" value="1"/>
</dbReference>
<evidence type="ECO:0000256" key="2">
    <source>
        <dbReference type="ARBA" id="ARBA00023235"/>
    </source>
</evidence>
<dbReference type="InterPro" id="IPR022694">
    <property type="entry name" value="3-OHacyl-CoA_DH"/>
</dbReference>
<dbReference type="SUPFAM" id="SSF51735">
    <property type="entry name" value="NAD(P)-binding Rossmann-fold domains"/>
    <property type="match status" value="1"/>
</dbReference>
<dbReference type="SUPFAM" id="SSF48179">
    <property type="entry name" value="6-phosphogluconate dehydrogenase C-terminal domain-like"/>
    <property type="match status" value="1"/>
</dbReference>
<keyword evidence="3" id="KW-0456">Lyase</keyword>
<dbReference type="GO" id="GO:0005777">
    <property type="term" value="C:peroxisome"/>
    <property type="evidence" value="ECO:0007669"/>
    <property type="project" value="TreeGrafter"/>
</dbReference>
<comment type="caution">
    <text evidence="7">The sequence shown here is derived from an EMBL/GenBank/DDBJ whole genome shotgun (WGS) entry which is preliminary data.</text>
</comment>
<evidence type="ECO:0000313" key="7">
    <source>
        <dbReference type="EMBL" id="GAG27350.1"/>
    </source>
</evidence>
<dbReference type="GO" id="GO:0016829">
    <property type="term" value="F:lyase activity"/>
    <property type="evidence" value="ECO:0007669"/>
    <property type="project" value="UniProtKB-KW"/>
</dbReference>
<feature type="non-terminal residue" evidence="7">
    <location>
        <position position="1"/>
    </location>
</feature>
<dbReference type="Pfam" id="PF02737">
    <property type="entry name" value="3HCDH_N"/>
    <property type="match status" value="1"/>
</dbReference>
<dbReference type="PIRSF" id="PIRSF000105">
    <property type="entry name" value="HCDH"/>
    <property type="match status" value="1"/>
</dbReference>
<protein>
    <recommendedName>
        <fullName evidence="8">3-hydroxyacyl-CoA dehydrogenase C-terminal domain-containing protein</fullName>
    </recommendedName>
</protein>
<feature type="domain" description="3-hydroxyacyl-CoA dehydrogenase C-terminal" evidence="5">
    <location>
        <begin position="127"/>
        <end position="221"/>
    </location>
</feature>
<evidence type="ECO:0000256" key="3">
    <source>
        <dbReference type="ARBA" id="ARBA00023239"/>
    </source>
</evidence>
<dbReference type="GO" id="GO:0003857">
    <property type="term" value="F:(3S)-3-hydroxyacyl-CoA dehydrogenase (NAD+) activity"/>
    <property type="evidence" value="ECO:0007669"/>
    <property type="project" value="TreeGrafter"/>
</dbReference>
<dbReference type="GO" id="GO:0070403">
    <property type="term" value="F:NAD+ binding"/>
    <property type="evidence" value="ECO:0007669"/>
    <property type="project" value="InterPro"/>
</dbReference>
<feature type="domain" description="3-hydroxyacyl-CoA dehydrogenase NAD binding" evidence="6">
    <location>
        <begin position="4"/>
        <end position="125"/>
    </location>
</feature>
<keyword evidence="2" id="KW-0413">Isomerase</keyword>
<keyword evidence="1" id="KW-0560">Oxidoreductase</keyword>
<dbReference type="InterPro" id="IPR006176">
    <property type="entry name" value="3-OHacyl-CoA_DH_NAD-bd"/>
</dbReference>
<dbReference type="PANTHER" id="PTHR23309">
    <property type="entry name" value="3-HYDROXYACYL-COA DEHYROGENASE"/>
    <property type="match status" value="1"/>
</dbReference>
<feature type="non-terminal residue" evidence="7">
    <location>
        <position position="261"/>
    </location>
</feature>
<accession>X0W9N5</accession>
<dbReference type="Pfam" id="PF00725">
    <property type="entry name" value="3HCDH"/>
    <property type="match status" value="1"/>
</dbReference>
<dbReference type="InterPro" id="IPR036291">
    <property type="entry name" value="NAD(P)-bd_dom_sf"/>
</dbReference>
<proteinExistence type="predicted"/>
<evidence type="ECO:0000256" key="1">
    <source>
        <dbReference type="ARBA" id="ARBA00023002"/>
    </source>
</evidence>
<dbReference type="PANTHER" id="PTHR23309:SF49">
    <property type="entry name" value="PEROXISOMAL BIFUNCTIONAL ENZYME"/>
    <property type="match status" value="1"/>
</dbReference>
<evidence type="ECO:0008006" key="8">
    <source>
        <dbReference type="Google" id="ProtNLM"/>
    </source>
</evidence>
<organism evidence="7">
    <name type="scientific">marine sediment metagenome</name>
    <dbReference type="NCBI Taxonomy" id="412755"/>
    <lineage>
        <taxon>unclassified sequences</taxon>
        <taxon>metagenomes</taxon>
        <taxon>ecological metagenomes</taxon>
    </lineage>
</organism>
<dbReference type="InterPro" id="IPR008927">
    <property type="entry name" value="6-PGluconate_DH-like_C_sf"/>
</dbReference>
<evidence type="ECO:0000259" key="6">
    <source>
        <dbReference type="Pfam" id="PF02737"/>
    </source>
</evidence>
<keyword evidence="4" id="KW-0511">Multifunctional enzyme</keyword>
<gene>
    <name evidence="7" type="ORF">S01H1_50178</name>
</gene>
<name>X0W9N5_9ZZZZ</name>
<evidence type="ECO:0000259" key="5">
    <source>
        <dbReference type="Pfam" id="PF00725"/>
    </source>
</evidence>
<dbReference type="FunFam" id="3.40.50.720:FF:000009">
    <property type="entry name" value="Fatty oxidation complex, alpha subunit"/>
    <property type="match status" value="1"/>
</dbReference>
<reference evidence="7" key="1">
    <citation type="journal article" date="2014" name="Front. Microbiol.">
        <title>High frequency of phylogenetically diverse reductive dehalogenase-homologous genes in deep subseafloor sedimentary metagenomes.</title>
        <authorList>
            <person name="Kawai M."/>
            <person name="Futagami T."/>
            <person name="Toyoda A."/>
            <person name="Takaki Y."/>
            <person name="Nishi S."/>
            <person name="Hori S."/>
            <person name="Arai W."/>
            <person name="Tsubouchi T."/>
            <person name="Morono Y."/>
            <person name="Uchiyama I."/>
            <person name="Ito T."/>
            <person name="Fujiyama A."/>
            <person name="Inagaki F."/>
            <person name="Takami H."/>
        </authorList>
    </citation>
    <scope>NUCLEOTIDE SEQUENCE</scope>
    <source>
        <strain evidence="7">Expedition CK06-06</strain>
    </source>
</reference>
<dbReference type="GO" id="GO:0016853">
    <property type="term" value="F:isomerase activity"/>
    <property type="evidence" value="ECO:0007669"/>
    <property type="project" value="UniProtKB-KW"/>
</dbReference>
<dbReference type="EMBL" id="BARS01032322">
    <property type="protein sequence ID" value="GAG27350.1"/>
    <property type="molecule type" value="Genomic_DNA"/>
</dbReference>
<dbReference type="Gene3D" id="1.10.1040.50">
    <property type="match status" value="1"/>
</dbReference>
<sequence length="261" mass="28829">TPGQVKEKLDLVIPTLDYGEFADVDIVIEAVPENIELKKKVFAELDKVCPPDTILATNSSALSIKEIGAATNRPHKVIGMHFFSPAHVMKLVEVIPSEDTDEDTLDTVIQFTQELRKMPVTVQECPGFLVNRLLMPYLNEATYALQEGAATASGIDEAMRDFGWPMGPFQLMDMLGVKVCYDVGVYLASRYGDRMTQAGLFEKLIEAGRYGEKAGAGFYGYGDQSDEPVKEMIKELQESGEVATDTEFSADRLMMPLINEA</sequence>